<name>A0AAE9FHA6_9CAUD</name>
<protein>
    <submittedName>
        <fullName evidence="1">Uncharacterized protein</fullName>
    </submittedName>
</protein>
<accession>A0AAE9FHA6</accession>
<reference evidence="1 2" key="1">
    <citation type="submission" date="2021-12" db="EMBL/GenBank/DDBJ databases">
        <title>Characterization of bacteriophage vB_SmaM_Ps15 infective to Stenotrophomonas maltophila clinical ocular isolates.</title>
        <authorList>
            <person name="Damnjanovic D."/>
            <person name="Vazquez-Campos X."/>
            <person name="Elliott L."/>
            <person name="Willcox M."/>
            <person name="Bridge W.J."/>
        </authorList>
    </citation>
    <scope>NUCLEOTIDE SEQUENCE [LARGE SCALE GENOMIC DNA]</scope>
</reference>
<dbReference type="EMBL" id="OL702939">
    <property type="protein sequence ID" value="UMO77228.1"/>
    <property type="molecule type" value="Genomic_DNA"/>
</dbReference>
<sequence length="57" mass="5896">MLIALNAEQIAAVMVADQALGLIILGSIVATSEDGVADVILPPEFVSLVTLILAYTK</sequence>
<gene>
    <name evidence="1" type="ORF">SmaMPs15_000077</name>
</gene>
<proteinExistence type="predicted"/>
<keyword evidence="2" id="KW-1185">Reference proteome</keyword>
<evidence type="ECO:0000313" key="2">
    <source>
        <dbReference type="Proteomes" id="UP000829466"/>
    </source>
</evidence>
<dbReference type="Proteomes" id="UP000829466">
    <property type="component" value="Segment"/>
</dbReference>
<organism evidence="1 2">
    <name type="scientific">Stenotrophomonas maltophilia phage vB_SmaM_Ps15</name>
    <dbReference type="NCBI Taxonomy" id="3071007"/>
    <lineage>
        <taxon>Viruses</taxon>
        <taxon>Duplodnaviria</taxon>
        <taxon>Heunggongvirae</taxon>
        <taxon>Uroviricota</taxon>
        <taxon>Caudoviricetes</taxon>
        <taxon>Menderavirus</taxon>
        <taxon>Menderavirus Ps15</taxon>
    </lineage>
</organism>
<evidence type="ECO:0000313" key="1">
    <source>
        <dbReference type="EMBL" id="UMO77228.1"/>
    </source>
</evidence>